<sequence>MVKTTLPSAALKGQYNNNSHLMDHLMVLEDGPIKAFGTAVDLLQSENQFSKAYQHLVPLN</sequence>
<evidence type="ECO:0000313" key="1">
    <source>
        <dbReference type="EMBL" id="GHB37417.1"/>
    </source>
</evidence>
<evidence type="ECO:0000313" key="2">
    <source>
        <dbReference type="Proteomes" id="UP000642809"/>
    </source>
</evidence>
<reference evidence="1" key="2">
    <citation type="submission" date="2020-09" db="EMBL/GenBank/DDBJ databases">
        <authorList>
            <person name="Sun Q."/>
            <person name="Kim S."/>
        </authorList>
    </citation>
    <scope>NUCLEOTIDE SEQUENCE</scope>
    <source>
        <strain evidence="1">KCTC 23224</strain>
    </source>
</reference>
<keyword evidence="2" id="KW-1185">Reference proteome</keyword>
<dbReference type="AlphaFoldDB" id="A0A8J3CY53"/>
<dbReference type="Proteomes" id="UP000642809">
    <property type="component" value="Unassembled WGS sequence"/>
</dbReference>
<dbReference type="RefSeq" id="WP_189581094.1">
    <property type="nucleotide sequence ID" value="NZ_BMYF01000010.1"/>
</dbReference>
<proteinExistence type="predicted"/>
<accession>A0A8J3CY53</accession>
<dbReference type="EMBL" id="BMYF01000010">
    <property type="protein sequence ID" value="GHB37417.1"/>
    <property type="molecule type" value="Genomic_DNA"/>
</dbReference>
<gene>
    <name evidence="1" type="ORF">GCM10008106_18290</name>
</gene>
<name>A0A8J3CY53_9BACT</name>
<comment type="caution">
    <text evidence="1">The sequence shown here is derived from an EMBL/GenBank/DDBJ whole genome shotgun (WGS) entry which is preliminary data.</text>
</comment>
<protein>
    <submittedName>
        <fullName evidence="1">Uncharacterized protein</fullName>
    </submittedName>
</protein>
<reference evidence="1" key="1">
    <citation type="journal article" date="2014" name="Int. J. Syst. Evol. Microbiol.">
        <title>Complete genome sequence of Corynebacterium casei LMG S-19264T (=DSM 44701T), isolated from a smear-ripened cheese.</title>
        <authorList>
            <consortium name="US DOE Joint Genome Institute (JGI-PGF)"/>
            <person name="Walter F."/>
            <person name="Albersmeier A."/>
            <person name="Kalinowski J."/>
            <person name="Ruckert C."/>
        </authorList>
    </citation>
    <scope>NUCLEOTIDE SEQUENCE</scope>
    <source>
        <strain evidence="1">KCTC 23224</strain>
    </source>
</reference>
<organism evidence="1 2">
    <name type="scientific">Mongoliitalea lutea</name>
    <dbReference type="NCBI Taxonomy" id="849756"/>
    <lineage>
        <taxon>Bacteria</taxon>
        <taxon>Pseudomonadati</taxon>
        <taxon>Bacteroidota</taxon>
        <taxon>Cytophagia</taxon>
        <taxon>Cytophagales</taxon>
        <taxon>Cyclobacteriaceae</taxon>
        <taxon>Mongoliitalea</taxon>
    </lineage>
</organism>